<dbReference type="GO" id="GO:0005886">
    <property type="term" value="C:plasma membrane"/>
    <property type="evidence" value="ECO:0007669"/>
    <property type="project" value="UniProtKB-SubCell"/>
</dbReference>
<dbReference type="STRING" id="946077.W5A_00545"/>
<dbReference type="AlphaFoldDB" id="I0WJA0"/>
<dbReference type="Proteomes" id="UP000005938">
    <property type="component" value="Unassembled WGS sequence"/>
</dbReference>
<keyword evidence="9" id="KW-1185">Reference proteome</keyword>
<dbReference type="PANTHER" id="PTHR11910">
    <property type="entry name" value="ATP SYNTHASE DELTA CHAIN"/>
    <property type="match status" value="1"/>
</dbReference>
<evidence type="ECO:0000256" key="3">
    <source>
        <dbReference type="ARBA" id="ARBA00022781"/>
    </source>
</evidence>
<dbReference type="InterPro" id="IPR026015">
    <property type="entry name" value="ATP_synth_OSCP/delta_N_sf"/>
</dbReference>
<evidence type="ECO:0000256" key="6">
    <source>
        <dbReference type="ARBA" id="ARBA00023310"/>
    </source>
</evidence>
<sequence length="184" mass="20315">MTGTRAAIRYAKAILELAHEQQTTEAVFSDMVGINATIAGSQELQSLLNNPVVKDELKKASLLEIFNTVTPITKNLFELLLLNKRLPLIQAIAQQYEVLFNELKGNKIAVVTTAVPLTEAMKAKVMGKIKELTTANVTIENKVDESIIGGFILRLGDMQFNASVSHKLGQLKREFSNNLYVSQI</sequence>
<keyword evidence="3 7" id="KW-0375">Hydrogen ion transport</keyword>
<dbReference type="InterPro" id="IPR020781">
    <property type="entry name" value="ATPase_OSCP/d_CS"/>
</dbReference>
<protein>
    <recommendedName>
        <fullName evidence="7">ATP synthase subunit delta</fullName>
    </recommendedName>
    <alternativeName>
        <fullName evidence="7">ATP synthase F(1) sector subunit delta</fullName>
    </alternativeName>
    <alternativeName>
        <fullName evidence="7">F-type ATPase subunit delta</fullName>
        <shortName evidence="7">F-ATPase subunit delta</shortName>
    </alternativeName>
</protein>
<accession>I0WJA0</accession>
<dbReference type="OrthoDB" id="9802471at2"/>
<proteinExistence type="inferred from homology"/>
<comment type="caution">
    <text evidence="8">The sequence shown here is derived from an EMBL/GenBank/DDBJ whole genome shotgun (WGS) entry which is preliminary data.</text>
</comment>
<evidence type="ECO:0000256" key="4">
    <source>
        <dbReference type="ARBA" id="ARBA00023065"/>
    </source>
</evidence>
<keyword evidence="7" id="KW-0139">CF(1)</keyword>
<comment type="function">
    <text evidence="7">F(1)F(0) ATP synthase produces ATP from ADP in the presence of a proton or sodium gradient. F-type ATPases consist of two structural domains, F(1) containing the extramembraneous catalytic core and F(0) containing the membrane proton channel, linked together by a central stalk and a peripheral stalk. During catalysis, ATP synthesis in the catalytic domain of F(1) is coupled via a rotary mechanism of the central stalk subunits to proton translocation.</text>
</comment>
<keyword evidence="7" id="KW-1003">Cell membrane</keyword>
<evidence type="ECO:0000256" key="2">
    <source>
        <dbReference type="ARBA" id="ARBA00022448"/>
    </source>
</evidence>
<keyword evidence="4 7" id="KW-0406">Ion transport</keyword>
<keyword evidence="6 7" id="KW-0066">ATP synthesis</keyword>
<evidence type="ECO:0000313" key="9">
    <source>
        <dbReference type="Proteomes" id="UP000005938"/>
    </source>
</evidence>
<dbReference type="SUPFAM" id="SSF47928">
    <property type="entry name" value="N-terminal domain of the delta subunit of the F1F0-ATP synthase"/>
    <property type="match status" value="1"/>
</dbReference>
<dbReference type="GO" id="GO:0046933">
    <property type="term" value="F:proton-transporting ATP synthase activity, rotational mechanism"/>
    <property type="evidence" value="ECO:0007669"/>
    <property type="project" value="UniProtKB-UniRule"/>
</dbReference>
<dbReference type="eggNOG" id="COG0712">
    <property type="taxonomic scope" value="Bacteria"/>
</dbReference>
<dbReference type="Pfam" id="PF00213">
    <property type="entry name" value="OSCP"/>
    <property type="match status" value="1"/>
</dbReference>
<dbReference type="RefSeq" id="WP_008236311.1">
    <property type="nucleotide sequence ID" value="NZ_AJJU01000002.1"/>
</dbReference>
<keyword evidence="5 7" id="KW-0472">Membrane</keyword>
<evidence type="ECO:0000256" key="5">
    <source>
        <dbReference type="ARBA" id="ARBA00023136"/>
    </source>
</evidence>
<dbReference type="PRINTS" id="PR00125">
    <property type="entry name" value="ATPASEDELTA"/>
</dbReference>
<keyword evidence="2 7" id="KW-0813">Transport</keyword>
<evidence type="ECO:0000313" key="8">
    <source>
        <dbReference type="EMBL" id="EID76466.1"/>
    </source>
</evidence>
<dbReference type="Gene3D" id="1.10.520.20">
    <property type="entry name" value="N-terminal domain of the delta subunit of the F1F0-ATP synthase"/>
    <property type="match status" value="1"/>
</dbReference>
<dbReference type="HAMAP" id="MF_01416">
    <property type="entry name" value="ATP_synth_delta_bact"/>
    <property type="match status" value="1"/>
</dbReference>
<dbReference type="GO" id="GO:0045259">
    <property type="term" value="C:proton-transporting ATP synthase complex"/>
    <property type="evidence" value="ECO:0007669"/>
    <property type="project" value="UniProtKB-KW"/>
</dbReference>
<dbReference type="PATRIC" id="fig|946077.3.peg.114"/>
<reference evidence="8 9" key="1">
    <citation type="journal article" date="2012" name="J. Bacteriol.">
        <title>Genome Sequence of the Halotolerant Bacterium Imtechella halotolerans K1T.</title>
        <authorList>
            <person name="Kumar S."/>
            <person name="Vikram S."/>
            <person name="Subramanian S."/>
            <person name="Raghava G.P."/>
            <person name="Pinnaka A.K."/>
        </authorList>
    </citation>
    <scope>NUCLEOTIDE SEQUENCE [LARGE SCALE GENOMIC DNA]</scope>
    <source>
        <strain evidence="8 9">K1</strain>
    </source>
</reference>
<dbReference type="PROSITE" id="PS00389">
    <property type="entry name" value="ATPASE_DELTA"/>
    <property type="match status" value="1"/>
</dbReference>
<comment type="similarity">
    <text evidence="7">Belongs to the ATPase delta chain family.</text>
</comment>
<gene>
    <name evidence="7" type="primary">atpH</name>
    <name evidence="8" type="ORF">W5A_00545</name>
</gene>
<evidence type="ECO:0000256" key="7">
    <source>
        <dbReference type="HAMAP-Rule" id="MF_01416"/>
    </source>
</evidence>
<evidence type="ECO:0000256" key="1">
    <source>
        <dbReference type="ARBA" id="ARBA00004370"/>
    </source>
</evidence>
<comment type="subcellular location">
    <subcellularLocation>
        <location evidence="7">Cell membrane</location>
        <topology evidence="7">Peripheral membrane protein</topology>
    </subcellularLocation>
    <subcellularLocation>
        <location evidence="1">Membrane</location>
    </subcellularLocation>
</comment>
<dbReference type="NCBIfam" id="TIGR01145">
    <property type="entry name" value="ATP_synt_delta"/>
    <property type="match status" value="1"/>
</dbReference>
<dbReference type="InterPro" id="IPR000711">
    <property type="entry name" value="ATPase_OSCP/dsu"/>
</dbReference>
<name>I0WJA0_9FLAO</name>
<comment type="function">
    <text evidence="7">This protein is part of the stalk that links CF(0) to CF(1). It either transmits conformational changes from CF(0) to CF(1) or is implicated in proton conduction.</text>
</comment>
<dbReference type="EMBL" id="AJJU01000002">
    <property type="protein sequence ID" value="EID76466.1"/>
    <property type="molecule type" value="Genomic_DNA"/>
</dbReference>
<organism evidence="8 9">
    <name type="scientific">Imtechella halotolerans K1</name>
    <dbReference type="NCBI Taxonomy" id="946077"/>
    <lineage>
        <taxon>Bacteria</taxon>
        <taxon>Pseudomonadati</taxon>
        <taxon>Bacteroidota</taxon>
        <taxon>Flavobacteriia</taxon>
        <taxon>Flavobacteriales</taxon>
        <taxon>Flavobacteriaceae</taxon>
        <taxon>Imtechella</taxon>
    </lineage>
</organism>